<feature type="region of interest" description="Disordered" evidence="1">
    <location>
        <begin position="1"/>
        <end position="56"/>
    </location>
</feature>
<proteinExistence type="predicted"/>
<protein>
    <submittedName>
        <fullName evidence="3">Uncharacterized protein</fullName>
    </submittedName>
</protein>
<feature type="region of interest" description="Disordered" evidence="1">
    <location>
        <begin position="121"/>
        <end position="146"/>
    </location>
</feature>
<reference evidence="3" key="1">
    <citation type="submission" date="2021-01" db="EMBL/GenBank/DDBJ databases">
        <authorList>
            <person name="Corre E."/>
            <person name="Pelletier E."/>
            <person name="Niang G."/>
            <person name="Scheremetjew M."/>
            <person name="Finn R."/>
            <person name="Kale V."/>
            <person name="Holt S."/>
            <person name="Cochrane G."/>
            <person name="Meng A."/>
            <person name="Brown T."/>
            <person name="Cohen L."/>
        </authorList>
    </citation>
    <scope>NUCLEOTIDE SEQUENCE</scope>
    <source>
        <strain evidence="3">MM31A-1</strain>
    </source>
</reference>
<evidence type="ECO:0000256" key="1">
    <source>
        <dbReference type="SAM" id="MobiDB-lite"/>
    </source>
</evidence>
<keyword evidence="2" id="KW-0812">Transmembrane</keyword>
<feature type="compositionally biased region" description="Basic residues" evidence="1">
    <location>
        <begin position="41"/>
        <end position="50"/>
    </location>
</feature>
<accession>A0A7S3Q6G4</accession>
<gene>
    <name evidence="3" type="ORF">CDEB00056_LOCUS12202</name>
</gene>
<dbReference type="EMBL" id="HBIO01015825">
    <property type="protein sequence ID" value="CAE0467350.1"/>
    <property type="molecule type" value="Transcribed_RNA"/>
</dbReference>
<organism evidence="3">
    <name type="scientific">Chaetoceros debilis</name>
    <dbReference type="NCBI Taxonomy" id="122233"/>
    <lineage>
        <taxon>Eukaryota</taxon>
        <taxon>Sar</taxon>
        <taxon>Stramenopiles</taxon>
        <taxon>Ochrophyta</taxon>
        <taxon>Bacillariophyta</taxon>
        <taxon>Coscinodiscophyceae</taxon>
        <taxon>Chaetocerotophycidae</taxon>
        <taxon>Chaetocerotales</taxon>
        <taxon>Chaetocerotaceae</taxon>
        <taxon>Chaetoceros</taxon>
    </lineage>
</organism>
<evidence type="ECO:0000313" key="3">
    <source>
        <dbReference type="EMBL" id="CAE0467350.1"/>
    </source>
</evidence>
<dbReference type="AlphaFoldDB" id="A0A7S3Q6G4"/>
<keyword evidence="2" id="KW-1133">Transmembrane helix</keyword>
<keyword evidence="2" id="KW-0472">Membrane</keyword>
<sequence length="230" mass="24882">MLRSRTSGASKAAPGEAGTSTSTSRPGTSSSASASASVSRAQRRKNRHRAERQSTRSSGIITALICLGSFAMACLVTKWSYSRFLTRLSRNRGMMAAGGDSSLIGNNGGAVHTVKTKHLRKHPKNEENAQNNNHQHHHHHAKNEKYNKYSEEEIEEIVEQRADDIVPVDSIYSMTYPSINHIHGMDTGGVNGRGHGHGHGHGQGQGFKDELFPLSDIAGHIALVINVASE</sequence>
<evidence type="ECO:0000256" key="2">
    <source>
        <dbReference type="SAM" id="Phobius"/>
    </source>
</evidence>
<feature type="transmembrane region" description="Helical" evidence="2">
    <location>
        <begin position="59"/>
        <end position="81"/>
    </location>
</feature>
<name>A0A7S3Q6G4_9STRA</name>
<feature type="compositionally biased region" description="Low complexity" evidence="1">
    <location>
        <begin position="19"/>
        <end position="40"/>
    </location>
</feature>